<dbReference type="AlphaFoldDB" id="A0A6P4F4I1"/>
<feature type="coiled-coil region" evidence="1">
    <location>
        <begin position="21"/>
        <end position="82"/>
    </location>
</feature>
<feature type="signal peptide" evidence="2">
    <location>
        <begin position="1"/>
        <end position="19"/>
    </location>
</feature>
<gene>
    <name evidence="3" type="primary">LOC108047995</name>
</gene>
<organism evidence="3">
    <name type="scientific">Drosophila rhopaloa</name>
    <name type="common">Fruit fly</name>
    <dbReference type="NCBI Taxonomy" id="1041015"/>
    <lineage>
        <taxon>Eukaryota</taxon>
        <taxon>Metazoa</taxon>
        <taxon>Ecdysozoa</taxon>
        <taxon>Arthropoda</taxon>
        <taxon>Hexapoda</taxon>
        <taxon>Insecta</taxon>
        <taxon>Pterygota</taxon>
        <taxon>Neoptera</taxon>
        <taxon>Endopterygota</taxon>
        <taxon>Diptera</taxon>
        <taxon>Brachycera</taxon>
        <taxon>Muscomorpha</taxon>
        <taxon>Ephydroidea</taxon>
        <taxon>Drosophilidae</taxon>
        <taxon>Drosophila</taxon>
        <taxon>Sophophora</taxon>
    </lineage>
</organism>
<proteinExistence type="predicted"/>
<dbReference type="RefSeq" id="XP_016983929.1">
    <property type="nucleotide sequence ID" value="XM_017128440.1"/>
</dbReference>
<name>A0A6P4F4I1_DRORH</name>
<dbReference type="OrthoDB" id="7859743at2759"/>
<reference evidence="3" key="1">
    <citation type="submission" date="2025-08" db="UniProtKB">
        <authorList>
            <consortium name="RefSeq"/>
        </authorList>
    </citation>
    <scope>IDENTIFICATION</scope>
</reference>
<accession>A0A6P4F4I1</accession>
<evidence type="ECO:0000256" key="1">
    <source>
        <dbReference type="SAM" id="Coils"/>
    </source>
</evidence>
<protein>
    <submittedName>
        <fullName evidence="3">Uncharacterized protein LOC108047995</fullName>
    </submittedName>
</protein>
<keyword evidence="1" id="KW-0175">Coiled coil</keyword>
<evidence type="ECO:0000256" key="2">
    <source>
        <dbReference type="SAM" id="SignalP"/>
    </source>
</evidence>
<keyword evidence="2" id="KW-0732">Signal</keyword>
<feature type="chain" id="PRO_5027769694" evidence="2">
    <location>
        <begin position="20"/>
        <end position="155"/>
    </location>
</feature>
<sequence length="155" mass="18164">MSKYIVFFGLLIILHGSLCSVGGYDKMIEAKEQELQRLESLINDSLRKLEEIKLNNADIMELDRLRTNLLQKEEMLKVCENNLKLQEGSSAFWNTVKDLVQPKLEEKLKTFNTETVVPNITTWDTLKNTTWDTIKNNWKDIPRQIVIYFTENEKP</sequence>
<evidence type="ECO:0000313" key="3">
    <source>
        <dbReference type="RefSeq" id="XP_016983929.1"/>
    </source>
</evidence>